<proteinExistence type="inferred from homology"/>
<dbReference type="CDD" id="cd23418">
    <property type="entry name" value="beta-trefoil_Ricin_XLN-like"/>
    <property type="match status" value="1"/>
</dbReference>
<dbReference type="PRINTS" id="PR00739">
    <property type="entry name" value="GLHYDRLASE26"/>
</dbReference>
<keyword evidence="5" id="KW-0732">Signal</keyword>
<keyword evidence="3 4" id="KW-0326">Glycosidase</keyword>
<gene>
    <name evidence="7" type="ORF">GALLR39Z86_28760</name>
</gene>
<dbReference type="PROSITE" id="PS51764">
    <property type="entry name" value="GH26"/>
    <property type="match status" value="1"/>
</dbReference>
<dbReference type="PROSITE" id="PS50231">
    <property type="entry name" value="RICIN_B_LECTIN"/>
    <property type="match status" value="1"/>
</dbReference>
<dbReference type="InterPro" id="IPR017853">
    <property type="entry name" value="GH"/>
</dbReference>
<organism evidence="7 8">
    <name type="scientific">Glycomyces algeriensis</name>
    <dbReference type="NCBI Taxonomy" id="256037"/>
    <lineage>
        <taxon>Bacteria</taxon>
        <taxon>Bacillati</taxon>
        <taxon>Actinomycetota</taxon>
        <taxon>Actinomycetes</taxon>
        <taxon>Glycomycetales</taxon>
        <taxon>Glycomycetaceae</taxon>
        <taxon>Glycomyces</taxon>
    </lineage>
</organism>
<sequence length="474" mass="51586">MQTVLPEARQRWRRLVLAFLVALAAVAASLALNPGTASAATATLTSAASGRCLDVAGGSTTPGAAVVIRDCSGAASQQWEFTTAGELRTLGGTRCLDAYNNQTAAGTRLVTWNCNGGANQQFNRNSNGSITGEQSGLCVDVVGAATANGTATQLWQCNGQANQRWSNGGGSQQCTVQPNNPNATQQARNLLCFIQSQYGNHIISGQQESTWIGGPEYEMNYIYNNTGKHPAIRGLDRGDSPDFSQRAIDWWNAGGIPMIGYHMGAPTFPDGYDGSLQTVSINRVLTPGTNENRSFHERLDGAAAELQQLEDAGVAALWRPFHEAGGTWFWWSKEGGQQYNRLWRYMYDYYTHTKGLNNLIWLHPFNGAPDAAFYPGDAYVDFSGADTYAGNGNYDPLNAMYNRMRGIVGNTMPIALHENGPIPDPARLQSTDTRWVLFNTWHGEHLTVSNSVAHLRNVYSSNYVITRDEVPDLG</sequence>
<accession>A0A9W6G9L3</accession>
<feature type="chain" id="PRO_5040916858" evidence="5">
    <location>
        <begin position="40"/>
        <end position="474"/>
    </location>
</feature>
<keyword evidence="2 4" id="KW-0378">Hydrolase</keyword>
<feature type="active site" description="Proton donor" evidence="4">
    <location>
        <position position="323"/>
    </location>
</feature>
<dbReference type="Gene3D" id="2.80.10.50">
    <property type="match status" value="1"/>
</dbReference>
<feature type="signal peptide" evidence="5">
    <location>
        <begin position="1"/>
        <end position="39"/>
    </location>
</feature>
<comment type="similarity">
    <text evidence="1 4">Belongs to the glycosyl hydrolase 26 family.</text>
</comment>
<feature type="domain" description="GH26" evidence="6">
    <location>
        <begin position="185"/>
        <end position="468"/>
    </location>
</feature>
<dbReference type="InterPro" id="IPR022790">
    <property type="entry name" value="GH26_dom"/>
</dbReference>
<dbReference type="InterPro" id="IPR000805">
    <property type="entry name" value="Glyco_hydro_26"/>
</dbReference>
<dbReference type="InterPro" id="IPR000772">
    <property type="entry name" value="Ricin_B_lectin"/>
</dbReference>
<evidence type="ECO:0000313" key="8">
    <source>
        <dbReference type="Proteomes" id="UP001144313"/>
    </source>
</evidence>
<dbReference type="AlphaFoldDB" id="A0A9W6G9L3"/>
<reference evidence="7" key="1">
    <citation type="submission" date="2022-12" db="EMBL/GenBank/DDBJ databases">
        <title>Reference genome sequencing for broad-spectrum identification of bacterial and archaeal isolates by mass spectrometry.</title>
        <authorList>
            <person name="Sekiguchi Y."/>
            <person name="Tourlousse D.M."/>
        </authorList>
    </citation>
    <scope>NUCLEOTIDE SEQUENCE</scope>
    <source>
        <strain evidence="7">LLR39Z86</strain>
    </source>
</reference>
<comment type="caution">
    <text evidence="7">The sequence shown here is derived from an EMBL/GenBank/DDBJ whole genome shotgun (WGS) entry which is preliminary data.</text>
</comment>
<dbReference type="Pfam" id="PF00652">
    <property type="entry name" value="Ricin_B_lectin"/>
    <property type="match status" value="1"/>
</dbReference>
<evidence type="ECO:0000256" key="1">
    <source>
        <dbReference type="ARBA" id="ARBA00007754"/>
    </source>
</evidence>
<dbReference type="Pfam" id="PF02156">
    <property type="entry name" value="Glyco_hydro_26"/>
    <property type="match status" value="1"/>
</dbReference>
<evidence type="ECO:0000313" key="7">
    <source>
        <dbReference type="EMBL" id="GLI43026.1"/>
    </source>
</evidence>
<dbReference type="SMART" id="SM00458">
    <property type="entry name" value="RICIN"/>
    <property type="match status" value="1"/>
</dbReference>
<dbReference type="EMBL" id="BSDT01000001">
    <property type="protein sequence ID" value="GLI43026.1"/>
    <property type="molecule type" value="Genomic_DNA"/>
</dbReference>
<dbReference type="InterPro" id="IPR035992">
    <property type="entry name" value="Ricin_B-like_lectins"/>
</dbReference>
<dbReference type="Proteomes" id="UP001144313">
    <property type="component" value="Unassembled WGS sequence"/>
</dbReference>
<dbReference type="GO" id="GO:0006080">
    <property type="term" value="P:substituted mannan metabolic process"/>
    <property type="evidence" value="ECO:0007669"/>
    <property type="project" value="InterPro"/>
</dbReference>
<keyword evidence="8" id="KW-1185">Reference proteome</keyword>
<protein>
    <submittedName>
        <fullName evidence="7">Glycoside hydrolase</fullName>
    </submittedName>
</protein>
<name>A0A9W6G9L3_9ACTN</name>
<feature type="active site" description="Nucleophile" evidence="4">
    <location>
        <position position="418"/>
    </location>
</feature>
<dbReference type="PANTHER" id="PTHR40079">
    <property type="entry name" value="MANNAN ENDO-1,4-BETA-MANNOSIDASE E-RELATED"/>
    <property type="match status" value="1"/>
</dbReference>
<dbReference type="Gene3D" id="3.20.20.80">
    <property type="entry name" value="Glycosidases"/>
    <property type="match status" value="1"/>
</dbReference>
<dbReference type="SUPFAM" id="SSF50370">
    <property type="entry name" value="Ricin B-like lectins"/>
    <property type="match status" value="1"/>
</dbReference>
<dbReference type="PANTHER" id="PTHR40079:SF4">
    <property type="entry name" value="GH26 DOMAIN-CONTAINING PROTEIN-RELATED"/>
    <property type="match status" value="1"/>
</dbReference>
<dbReference type="RefSeq" id="WP_270113356.1">
    <property type="nucleotide sequence ID" value="NZ_BAAAOL010000017.1"/>
</dbReference>
<evidence type="ECO:0000256" key="2">
    <source>
        <dbReference type="ARBA" id="ARBA00022801"/>
    </source>
</evidence>
<evidence type="ECO:0000256" key="3">
    <source>
        <dbReference type="ARBA" id="ARBA00023295"/>
    </source>
</evidence>
<evidence type="ECO:0000256" key="5">
    <source>
        <dbReference type="SAM" id="SignalP"/>
    </source>
</evidence>
<dbReference type="GO" id="GO:0016985">
    <property type="term" value="F:mannan endo-1,4-beta-mannosidase activity"/>
    <property type="evidence" value="ECO:0007669"/>
    <property type="project" value="InterPro"/>
</dbReference>
<evidence type="ECO:0000259" key="6">
    <source>
        <dbReference type="PROSITE" id="PS51764"/>
    </source>
</evidence>
<evidence type="ECO:0000256" key="4">
    <source>
        <dbReference type="PROSITE-ProRule" id="PRU01100"/>
    </source>
</evidence>
<dbReference type="SUPFAM" id="SSF51445">
    <property type="entry name" value="(Trans)glycosidases"/>
    <property type="match status" value="1"/>
</dbReference>